<organism evidence="2 3">
    <name type="scientific">Azonexus hydrophilus</name>
    <dbReference type="NCBI Taxonomy" id="418702"/>
    <lineage>
        <taxon>Bacteria</taxon>
        <taxon>Pseudomonadati</taxon>
        <taxon>Pseudomonadota</taxon>
        <taxon>Betaproteobacteria</taxon>
        <taxon>Rhodocyclales</taxon>
        <taxon>Azonexaceae</taxon>
        <taxon>Azonexus</taxon>
    </lineage>
</organism>
<keyword evidence="3" id="KW-1185">Reference proteome</keyword>
<dbReference type="InterPro" id="IPR005302">
    <property type="entry name" value="MoCF_Sase_C"/>
</dbReference>
<gene>
    <name evidence="2" type="ORF">AADV58_01285</name>
</gene>
<dbReference type="InterPro" id="IPR011037">
    <property type="entry name" value="Pyrv_Knase-like_insert_dom_sf"/>
</dbReference>
<dbReference type="Pfam" id="PF03473">
    <property type="entry name" value="MOSC"/>
    <property type="match status" value="1"/>
</dbReference>
<reference evidence="2 3" key="1">
    <citation type="submission" date="2024-04" db="EMBL/GenBank/DDBJ databases">
        <title>Dissimilatory iodate-reducing microorganisms contribute to the enrichment of iodine in groundwater.</title>
        <authorList>
            <person name="Jiang Z."/>
        </authorList>
    </citation>
    <scope>NUCLEOTIDE SEQUENCE [LARGE SCALE GENOMIC DNA]</scope>
    <source>
        <strain evidence="2 3">NCP973</strain>
    </source>
</reference>
<dbReference type="Gene3D" id="2.40.33.20">
    <property type="entry name" value="PK beta-barrel domain-like"/>
    <property type="match status" value="1"/>
</dbReference>
<feature type="domain" description="MOSC" evidence="1">
    <location>
        <begin position="21"/>
        <end position="158"/>
    </location>
</feature>
<dbReference type="EMBL" id="CP151406">
    <property type="protein sequence ID" value="WZJ21806.1"/>
    <property type="molecule type" value="Genomic_DNA"/>
</dbReference>
<accession>A0ABZ2XGP4</accession>
<sequence length="165" mass="18116">MSTKPSLAVVERLYLADAMGAPLQARLRLSLCAGQGIVGDRHAGRRDWPGQNLTLVEAEEIENYCLSRSRPIDLALTRRNIVTRGVRLNSLVGRRFRIGDCLLYGIERCEPCRNLGQRLADETFDVPAVIHYWTGRGGLRADVLSDGAIRAGDKLEIVDTSGGLA</sequence>
<name>A0ABZ2XGP4_9RHOO</name>
<dbReference type="InterPro" id="IPR052716">
    <property type="entry name" value="MOSC_domain"/>
</dbReference>
<dbReference type="PANTHER" id="PTHR36930">
    <property type="entry name" value="METAL-SULFUR CLUSTER BIOSYNTHESIS PROTEINS YUAD-RELATED"/>
    <property type="match status" value="1"/>
</dbReference>
<evidence type="ECO:0000259" key="1">
    <source>
        <dbReference type="PROSITE" id="PS51340"/>
    </source>
</evidence>
<protein>
    <submittedName>
        <fullName evidence="2">MOSC domain-containing protein</fullName>
    </submittedName>
</protein>
<dbReference type="PANTHER" id="PTHR36930:SF1">
    <property type="entry name" value="MOSC DOMAIN-CONTAINING PROTEIN"/>
    <property type="match status" value="1"/>
</dbReference>
<proteinExistence type="predicted"/>
<dbReference type="PROSITE" id="PS51340">
    <property type="entry name" value="MOSC"/>
    <property type="match status" value="1"/>
</dbReference>
<dbReference type="RefSeq" id="WP_341743857.1">
    <property type="nucleotide sequence ID" value="NZ_CP151406.1"/>
</dbReference>
<evidence type="ECO:0000313" key="2">
    <source>
        <dbReference type="EMBL" id="WZJ21806.1"/>
    </source>
</evidence>
<dbReference type="Proteomes" id="UP001479520">
    <property type="component" value="Chromosome"/>
</dbReference>
<evidence type="ECO:0000313" key="3">
    <source>
        <dbReference type="Proteomes" id="UP001479520"/>
    </source>
</evidence>
<dbReference type="SUPFAM" id="SSF50800">
    <property type="entry name" value="PK beta-barrel domain-like"/>
    <property type="match status" value="1"/>
</dbReference>